<dbReference type="Pfam" id="PF00005">
    <property type="entry name" value="ABC_tran"/>
    <property type="match status" value="1"/>
</dbReference>
<dbReference type="InterPro" id="IPR027417">
    <property type="entry name" value="P-loop_NTPase"/>
</dbReference>
<feature type="region of interest" description="Disordered" evidence="4">
    <location>
        <begin position="1"/>
        <end position="49"/>
    </location>
</feature>
<dbReference type="CDD" id="cd03214">
    <property type="entry name" value="ABC_Iron-Siderophores_B12_Hemin"/>
    <property type="match status" value="1"/>
</dbReference>
<protein>
    <submittedName>
        <fullName evidence="6">ABC transporter ATP-binding protein</fullName>
    </submittedName>
</protein>
<comment type="caution">
    <text evidence="6">The sequence shown here is derived from an EMBL/GenBank/DDBJ whole genome shotgun (WGS) entry which is preliminary data.</text>
</comment>
<organism evidence="6 7">
    <name type="scientific">Cryobacterium lactosi</name>
    <dbReference type="NCBI Taxonomy" id="1259202"/>
    <lineage>
        <taxon>Bacteria</taxon>
        <taxon>Bacillati</taxon>
        <taxon>Actinomycetota</taxon>
        <taxon>Actinomycetes</taxon>
        <taxon>Micrococcales</taxon>
        <taxon>Microbacteriaceae</taxon>
        <taxon>Cryobacterium</taxon>
    </lineage>
</organism>
<dbReference type="SMART" id="SM00382">
    <property type="entry name" value="AAA"/>
    <property type="match status" value="1"/>
</dbReference>
<dbReference type="GO" id="GO:0016887">
    <property type="term" value="F:ATP hydrolysis activity"/>
    <property type="evidence" value="ECO:0007669"/>
    <property type="project" value="InterPro"/>
</dbReference>
<evidence type="ECO:0000313" key="7">
    <source>
        <dbReference type="Proteomes" id="UP000298468"/>
    </source>
</evidence>
<feature type="region of interest" description="Disordered" evidence="4">
    <location>
        <begin position="315"/>
        <end position="365"/>
    </location>
</feature>
<dbReference type="EMBL" id="SOHM01000035">
    <property type="protein sequence ID" value="TFD85557.1"/>
    <property type="molecule type" value="Genomic_DNA"/>
</dbReference>
<keyword evidence="7" id="KW-1185">Reference proteome</keyword>
<evidence type="ECO:0000256" key="2">
    <source>
        <dbReference type="ARBA" id="ARBA00022741"/>
    </source>
</evidence>
<keyword evidence="3 6" id="KW-0067">ATP-binding</keyword>
<dbReference type="GO" id="GO:0005524">
    <property type="term" value="F:ATP binding"/>
    <property type="evidence" value="ECO:0007669"/>
    <property type="project" value="UniProtKB-KW"/>
</dbReference>
<evidence type="ECO:0000256" key="1">
    <source>
        <dbReference type="ARBA" id="ARBA00022448"/>
    </source>
</evidence>
<dbReference type="PROSITE" id="PS50893">
    <property type="entry name" value="ABC_TRANSPORTER_2"/>
    <property type="match status" value="1"/>
</dbReference>
<dbReference type="PANTHER" id="PTHR42794:SF2">
    <property type="entry name" value="ABC TRANSPORTER ATP-BINDING PROTEIN"/>
    <property type="match status" value="1"/>
</dbReference>
<evidence type="ECO:0000256" key="3">
    <source>
        <dbReference type="ARBA" id="ARBA00022840"/>
    </source>
</evidence>
<dbReference type="AlphaFoldDB" id="A0A4R9BL77"/>
<dbReference type="FunFam" id="3.40.50.300:FF:000134">
    <property type="entry name" value="Iron-enterobactin ABC transporter ATP-binding protein"/>
    <property type="match status" value="1"/>
</dbReference>
<dbReference type="Proteomes" id="UP000298468">
    <property type="component" value="Unassembled WGS sequence"/>
</dbReference>
<dbReference type="OrthoDB" id="5296765at2"/>
<accession>A0A4R9BL77</accession>
<evidence type="ECO:0000313" key="6">
    <source>
        <dbReference type="EMBL" id="TFD85557.1"/>
    </source>
</evidence>
<proteinExistence type="predicted"/>
<evidence type="ECO:0000259" key="5">
    <source>
        <dbReference type="PROSITE" id="PS50893"/>
    </source>
</evidence>
<sequence length="365" mass="37623">MSAPAGAPSSREDTSGQSRSASLAPTALSPNSSAREDTSGQSGGDLLAPTALSTAQGDAPAASAAGVVLDGVSLSIEGTSILREVSATLPPGTVTGLLGPNGAGKSSLLRIIAGIDRADAGSVTLDGAVVGQLRRREAARRIALLEQNVAPSVDLSVREVVLLGRIPHRSRLLGSFGSEDDLGVATEALAMVGAGDLIDRRWHTLSGGQQQRVQIARALAQRPSLLLLDEPTNHLDVSAQLSLLHQVRGLGLTSVLALHDLNLAAAYCDRVVLLQDGRVAAFGTPADVLRPEIIQAVYGVDCDIVPHPRTGRPVIVFSGPDEQPGPRTHSVSAPPASRDATSGPVDIRHTAPTGNSRHRTIEGTP</sequence>
<dbReference type="SUPFAM" id="SSF52540">
    <property type="entry name" value="P-loop containing nucleoside triphosphate hydrolases"/>
    <property type="match status" value="1"/>
</dbReference>
<reference evidence="6 7" key="1">
    <citation type="submission" date="2019-03" db="EMBL/GenBank/DDBJ databases">
        <title>Genomics of glacier-inhabiting Cryobacterium strains.</title>
        <authorList>
            <person name="Liu Q."/>
            <person name="Xin Y.-H."/>
        </authorList>
    </citation>
    <scope>NUCLEOTIDE SEQUENCE [LARGE SCALE GENOMIC DNA]</scope>
    <source>
        <strain evidence="6 7">Sr59</strain>
    </source>
</reference>
<evidence type="ECO:0000256" key="4">
    <source>
        <dbReference type="SAM" id="MobiDB-lite"/>
    </source>
</evidence>
<gene>
    <name evidence="6" type="ORF">E3T61_17375</name>
</gene>
<feature type="compositionally biased region" description="Polar residues" evidence="4">
    <location>
        <begin position="15"/>
        <end position="33"/>
    </location>
</feature>
<name>A0A4R9BL77_9MICO</name>
<dbReference type="PANTHER" id="PTHR42794">
    <property type="entry name" value="HEMIN IMPORT ATP-BINDING PROTEIN HMUV"/>
    <property type="match status" value="1"/>
</dbReference>
<keyword evidence="1" id="KW-0813">Transport</keyword>
<feature type="domain" description="ABC transporter" evidence="5">
    <location>
        <begin position="67"/>
        <end position="301"/>
    </location>
</feature>
<dbReference type="RefSeq" id="WP_134642116.1">
    <property type="nucleotide sequence ID" value="NZ_SOHM01000035.1"/>
</dbReference>
<dbReference type="Gene3D" id="3.40.50.300">
    <property type="entry name" value="P-loop containing nucleotide triphosphate hydrolases"/>
    <property type="match status" value="1"/>
</dbReference>
<dbReference type="PROSITE" id="PS00211">
    <property type="entry name" value="ABC_TRANSPORTER_1"/>
    <property type="match status" value="1"/>
</dbReference>
<dbReference type="InterPro" id="IPR017871">
    <property type="entry name" value="ABC_transporter-like_CS"/>
</dbReference>
<dbReference type="InterPro" id="IPR003439">
    <property type="entry name" value="ABC_transporter-like_ATP-bd"/>
</dbReference>
<keyword evidence="2" id="KW-0547">Nucleotide-binding</keyword>
<dbReference type="InterPro" id="IPR003593">
    <property type="entry name" value="AAA+_ATPase"/>
</dbReference>